<feature type="domain" description="Tail sheath protein C-terminal" evidence="2">
    <location>
        <begin position="295"/>
        <end position="389"/>
    </location>
</feature>
<dbReference type="EMBL" id="CP046052">
    <property type="protein sequence ID" value="QGM46748.1"/>
    <property type="molecule type" value="Genomic_DNA"/>
</dbReference>
<dbReference type="KEGG" id="mhey:H2LOC_014175"/>
<dbReference type="Pfam" id="PF17482">
    <property type="entry name" value="Phage_sheath_1C"/>
    <property type="match status" value="1"/>
</dbReference>
<sequence length="419" mass="44188">MTATPLQFFHGSQVVEGTQAIQSPVLGDQAAVGLVGTADGADNAKFPFNEPILIQNPTAAAGLGTAGTLPQAIADIYAQAGCNVVMIRVPSAVDLDTQLANVIGSASAQTGVYGLLSAAPVVGVKPKTLIAPGFTPQRVASVSAPGVLGANPVVAALLPIAESLRGRVYASTPSTNFTDAFYWAADWGSDRVVAFYPNVLTWAESLAAYINAPADATMAGLLAKVQNTKGFWWSSSNQLIDIGGTSSPINFDNSYACLANLLNENKIATIINIQKSMGNGIGGWRRWGNTNLSANTATQFECVRTTMDAIFDALDVVSLQWVDADPTPQTLADMTFAAQQFFNSLKNQGVIIGGKVWLDANDNNAQQMSQGIYCWRIDPTPAAPMQTITYYSQLNNQYYTDELTSLASIINAGTLTTGA</sequence>
<dbReference type="InterPro" id="IPR020287">
    <property type="entry name" value="Tail_sheath_C"/>
</dbReference>
<evidence type="ECO:0000313" key="3">
    <source>
        <dbReference type="EMBL" id="QGM46748.1"/>
    </source>
</evidence>
<dbReference type="Proteomes" id="UP000309061">
    <property type="component" value="Chromosome"/>
</dbReference>
<evidence type="ECO:0000256" key="1">
    <source>
        <dbReference type="ARBA" id="ARBA00008005"/>
    </source>
</evidence>
<protein>
    <submittedName>
        <fullName evidence="3">Phage tail protein</fullName>
    </submittedName>
</protein>
<name>A0A6B8KJH9_9HYPH</name>
<comment type="similarity">
    <text evidence="1">Belongs to the myoviridae tail sheath protein family.</text>
</comment>
<dbReference type="InterPro" id="IPR052042">
    <property type="entry name" value="Tail_sheath_structural"/>
</dbReference>
<evidence type="ECO:0000259" key="2">
    <source>
        <dbReference type="Pfam" id="PF17482"/>
    </source>
</evidence>
<organism evidence="3 4">
    <name type="scientific">Methylocystis heyeri</name>
    <dbReference type="NCBI Taxonomy" id="391905"/>
    <lineage>
        <taxon>Bacteria</taxon>
        <taxon>Pseudomonadati</taxon>
        <taxon>Pseudomonadota</taxon>
        <taxon>Alphaproteobacteria</taxon>
        <taxon>Hyphomicrobiales</taxon>
        <taxon>Methylocystaceae</taxon>
        <taxon>Methylocystis</taxon>
    </lineage>
</organism>
<dbReference type="OrthoDB" id="9767864at2"/>
<dbReference type="RefSeq" id="WP_136497631.1">
    <property type="nucleotide sequence ID" value="NZ_CP046052.1"/>
</dbReference>
<dbReference type="AlphaFoldDB" id="A0A6B8KJH9"/>
<gene>
    <name evidence="3" type="ORF">H2LOC_014175</name>
</gene>
<proteinExistence type="inferred from homology"/>
<accession>A0A6B8KJH9</accession>
<dbReference type="PANTHER" id="PTHR35861:SF1">
    <property type="entry name" value="PHAGE TAIL SHEATH PROTEIN"/>
    <property type="match status" value="1"/>
</dbReference>
<evidence type="ECO:0000313" key="4">
    <source>
        <dbReference type="Proteomes" id="UP000309061"/>
    </source>
</evidence>
<keyword evidence="4" id="KW-1185">Reference proteome</keyword>
<reference evidence="3 4" key="1">
    <citation type="submission" date="2019-11" db="EMBL/GenBank/DDBJ databases">
        <title>The genome sequence of Methylocystis heyeri.</title>
        <authorList>
            <person name="Oshkin I.Y."/>
            <person name="Miroshnikov K."/>
            <person name="Dedysh S.N."/>
        </authorList>
    </citation>
    <scope>NUCLEOTIDE SEQUENCE [LARGE SCALE GENOMIC DNA]</scope>
    <source>
        <strain evidence="3 4">H2</strain>
    </source>
</reference>
<dbReference type="PANTHER" id="PTHR35861">
    <property type="match status" value="1"/>
</dbReference>